<dbReference type="Proteomes" id="UP000824533">
    <property type="component" value="Linkage Group LG01"/>
</dbReference>
<gene>
    <name evidence="1" type="ORF">K1T71_000679</name>
</gene>
<protein>
    <submittedName>
        <fullName evidence="1">Uncharacterized protein</fullName>
    </submittedName>
</protein>
<evidence type="ECO:0000313" key="1">
    <source>
        <dbReference type="EMBL" id="KAJ0184256.1"/>
    </source>
</evidence>
<proteinExistence type="predicted"/>
<organism evidence="1 2">
    <name type="scientific">Dendrolimus kikuchii</name>
    <dbReference type="NCBI Taxonomy" id="765133"/>
    <lineage>
        <taxon>Eukaryota</taxon>
        <taxon>Metazoa</taxon>
        <taxon>Ecdysozoa</taxon>
        <taxon>Arthropoda</taxon>
        <taxon>Hexapoda</taxon>
        <taxon>Insecta</taxon>
        <taxon>Pterygota</taxon>
        <taxon>Neoptera</taxon>
        <taxon>Endopterygota</taxon>
        <taxon>Lepidoptera</taxon>
        <taxon>Glossata</taxon>
        <taxon>Ditrysia</taxon>
        <taxon>Bombycoidea</taxon>
        <taxon>Lasiocampidae</taxon>
        <taxon>Dendrolimus</taxon>
    </lineage>
</organism>
<dbReference type="EMBL" id="CM034387">
    <property type="protein sequence ID" value="KAJ0184256.1"/>
    <property type="molecule type" value="Genomic_DNA"/>
</dbReference>
<comment type="caution">
    <text evidence="1">The sequence shown here is derived from an EMBL/GenBank/DDBJ whole genome shotgun (WGS) entry which is preliminary data.</text>
</comment>
<sequence>MNLKVCRLCCDNNGTANIFQNDTQIYEKLLHCCVNIKIHEWDELPAGICGSCQEDLDSCYQFILKCESSDKKLRSNVCPTVNQIPKFEPKVEVKVEFENSDEPTYFDEVLPNDNKPTDLIKEHITKRKYTKRKKHKNSDSVCLTCGKKCSSPSVLVIHMRSHTNEKPYQCASCVKRYKDRGSLNRHIERNHVTTKRENKFICETCGNKFSSKHSIKIHLRTHTGETPHACTFCPKRFTQISSLLRHKMRHTGVRPHKCVVCSKKFYTKVELKSHAAVHTSEKNFSCPICNVTFKYLSNVKKHVNLKHNHPRSFICNQCGRTFNTKGALKSHSDRHHSEKSGYCDVCSKNVANIEVHTLRHTGERPLKCEHCSSSFFQLRDLNHHMNFKHTQTDKYKCSAEGCTMCFPSKPMLDFHTAKVHSTEIPFPCDKCSRGFYRKNDLARHKLGTHKERLL</sequence>
<reference evidence="1 2" key="1">
    <citation type="journal article" date="2021" name="Front. Genet.">
        <title>Chromosome-Level Genome Assembly Reveals Significant Gene Expansion in the Toll and IMD Signaling Pathways of Dendrolimus kikuchii.</title>
        <authorList>
            <person name="Zhou J."/>
            <person name="Wu P."/>
            <person name="Xiong Z."/>
            <person name="Liu N."/>
            <person name="Zhao N."/>
            <person name="Ji M."/>
            <person name="Qiu Y."/>
            <person name="Yang B."/>
        </authorList>
    </citation>
    <scope>NUCLEOTIDE SEQUENCE [LARGE SCALE GENOMIC DNA]</scope>
    <source>
        <strain evidence="1">Ann1</strain>
    </source>
</reference>
<keyword evidence="2" id="KW-1185">Reference proteome</keyword>
<evidence type="ECO:0000313" key="2">
    <source>
        <dbReference type="Proteomes" id="UP000824533"/>
    </source>
</evidence>
<name>A0ACC1DK33_9NEOP</name>
<accession>A0ACC1DK33</accession>